<dbReference type="OrthoDB" id="1799558at2"/>
<evidence type="ECO:0000313" key="1">
    <source>
        <dbReference type="EMBL" id="GIN61656.1"/>
    </source>
</evidence>
<proteinExistence type="predicted"/>
<name>A0A920BTH8_9BACI</name>
<sequence>MSHSRPRICPPRIHVRNEFVTRVHPIIHPVIHVNRINVIDVPKHIIKPIRRTEVVHHRPKFNC</sequence>
<dbReference type="AlphaFoldDB" id="A0A920BTH8"/>
<organism evidence="1 2">
    <name type="scientific">Robertmurraya siralis</name>
    <dbReference type="NCBI Taxonomy" id="77777"/>
    <lineage>
        <taxon>Bacteria</taxon>
        <taxon>Bacillati</taxon>
        <taxon>Bacillota</taxon>
        <taxon>Bacilli</taxon>
        <taxon>Bacillales</taxon>
        <taxon>Bacillaceae</taxon>
        <taxon>Robertmurraya</taxon>
    </lineage>
</organism>
<dbReference type="Proteomes" id="UP000682111">
    <property type="component" value="Unassembled WGS sequence"/>
</dbReference>
<comment type="caution">
    <text evidence="1">The sequence shown here is derived from an EMBL/GenBank/DDBJ whole genome shotgun (WGS) entry which is preliminary data.</text>
</comment>
<keyword evidence="2" id="KW-1185">Reference proteome</keyword>
<dbReference type="EMBL" id="BORC01000002">
    <property type="protein sequence ID" value="GIN61656.1"/>
    <property type="molecule type" value="Genomic_DNA"/>
</dbReference>
<reference evidence="1" key="1">
    <citation type="submission" date="2021-03" db="EMBL/GenBank/DDBJ databases">
        <title>Antimicrobial resistance genes in bacteria isolated from Japanese honey, and their potential for conferring macrolide and lincosamide resistance in the American foulbrood pathogen Paenibacillus larvae.</title>
        <authorList>
            <person name="Okamoto M."/>
            <person name="Kumagai M."/>
            <person name="Kanamori H."/>
            <person name="Takamatsu D."/>
        </authorList>
    </citation>
    <scope>NUCLEOTIDE SEQUENCE</scope>
    <source>
        <strain evidence="1">J27TS8</strain>
    </source>
</reference>
<evidence type="ECO:0000313" key="2">
    <source>
        <dbReference type="Proteomes" id="UP000682111"/>
    </source>
</evidence>
<accession>A0A920BTH8</accession>
<evidence type="ECO:0008006" key="3">
    <source>
        <dbReference type="Google" id="ProtNLM"/>
    </source>
</evidence>
<protein>
    <recommendedName>
        <fullName evidence="3">Spore coat protein D</fullName>
    </recommendedName>
</protein>
<gene>
    <name evidence="1" type="ORF">J27TS8_16490</name>
</gene>